<dbReference type="Proteomes" id="UP000184476">
    <property type="component" value="Unassembled WGS sequence"/>
</dbReference>
<dbReference type="Gene3D" id="3.30.70.1250">
    <property type="entry name" value="Phosphopentomutase"/>
    <property type="match status" value="1"/>
</dbReference>
<dbReference type="PANTHER" id="PTHR21110">
    <property type="entry name" value="PHOSPHOPENTOMUTASE"/>
    <property type="match status" value="1"/>
</dbReference>
<evidence type="ECO:0000256" key="1">
    <source>
        <dbReference type="ARBA" id="ARBA00010373"/>
    </source>
</evidence>
<dbReference type="GO" id="GO:0008973">
    <property type="term" value="F:phosphopentomutase activity"/>
    <property type="evidence" value="ECO:0007669"/>
    <property type="project" value="InterPro"/>
</dbReference>
<dbReference type="Pfam" id="PF01676">
    <property type="entry name" value="Metalloenzyme"/>
    <property type="match status" value="1"/>
</dbReference>
<dbReference type="GO" id="GO:0005829">
    <property type="term" value="C:cytosol"/>
    <property type="evidence" value="ECO:0007669"/>
    <property type="project" value="TreeGrafter"/>
</dbReference>
<dbReference type="CDD" id="cd16009">
    <property type="entry name" value="PPM"/>
    <property type="match status" value="1"/>
</dbReference>
<dbReference type="STRING" id="112248.SAMN05444392_108111"/>
<dbReference type="NCBIfam" id="NF009049">
    <property type="entry name" value="PRK12383.1"/>
    <property type="match status" value="1"/>
</dbReference>
<evidence type="ECO:0000256" key="3">
    <source>
        <dbReference type="ARBA" id="ARBA00023211"/>
    </source>
</evidence>
<dbReference type="PIRSF" id="PIRSF001491">
    <property type="entry name" value="Ppentomutase"/>
    <property type="match status" value="1"/>
</dbReference>
<reference evidence="6 7" key="1">
    <citation type="submission" date="2016-11" db="EMBL/GenBank/DDBJ databases">
        <authorList>
            <person name="Jaros S."/>
            <person name="Januszkiewicz K."/>
            <person name="Wedrychowicz H."/>
        </authorList>
    </citation>
    <scope>NUCLEOTIDE SEQUENCE [LARGE SCALE GENOMIC DNA]</scope>
    <source>
        <strain evidence="6 7">DSM 44666</strain>
    </source>
</reference>
<comment type="similarity">
    <text evidence="1">Belongs to the phosphopentomutase family.</text>
</comment>
<keyword evidence="7" id="KW-1185">Reference proteome</keyword>
<dbReference type="GO" id="GO:0043094">
    <property type="term" value="P:metabolic compound salvage"/>
    <property type="evidence" value="ECO:0007669"/>
    <property type="project" value="InterPro"/>
</dbReference>
<dbReference type="PANTHER" id="PTHR21110:SF0">
    <property type="entry name" value="PHOSPHOPENTOMUTASE"/>
    <property type="match status" value="1"/>
</dbReference>
<keyword evidence="4" id="KW-0413">Isomerase</keyword>
<dbReference type="GO" id="GO:0000287">
    <property type="term" value="F:magnesium ion binding"/>
    <property type="evidence" value="ECO:0007669"/>
    <property type="project" value="InterPro"/>
</dbReference>
<dbReference type="GO" id="GO:0009117">
    <property type="term" value="P:nucleotide metabolic process"/>
    <property type="evidence" value="ECO:0007669"/>
    <property type="project" value="InterPro"/>
</dbReference>
<proteinExistence type="inferred from homology"/>
<protein>
    <submittedName>
        <fullName evidence="6">Phosphopentomutase</fullName>
    </submittedName>
</protein>
<dbReference type="InterPro" id="IPR017850">
    <property type="entry name" value="Alkaline_phosphatase_core_sf"/>
</dbReference>
<dbReference type="RefSeq" id="WP_073155347.1">
    <property type="nucleotide sequence ID" value="NZ_FQVL01000008.1"/>
</dbReference>
<dbReference type="InterPro" id="IPR010045">
    <property type="entry name" value="DeoB"/>
</dbReference>
<dbReference type="Gene3D" id="3.40.720.10">
    <property type="entry name" value="Alkaline Phosphatase, subunit A"/>
    <property type="match status" value="1"/>
</dbReference>
<keyword evidence="3" id="KW-0464">Manganese</keyword>
<evidence type="ECO:0000259" key="5">
    <source>
        <dbReference type="Pfam" id="PF01676"/>
    </source>
</evidence>
<evidence type="ECO:0000313" key="7">
    <source>
        <dbReference type="Proteomes" id="UP000184476"/>
    </source>
</evidence>
<dbReference type="EMBL" id="FQVL01000008">
    <property type="protein sequence ID" value="SHF14515.1"/>
    <property type="molecule type" value="Genomic_DNA"/>
</dbReference>
<gene>
    <name evidence="6" type="ORF">SAMN05444392_108111</name>
</gene>
<dbReference type="OrthoDB" id="9769930at2"/>
<dbReference type="InterPro" id="IPR024052">
    <property type="entry name" value="Phosphopentomutase_DeoB_cap_sf"/>
</dbReference>
<organism evidence="6 7">
    <name type="scientific">Seinonella peptonophila</name>
    <dbReference type="NCBI Taxonomy" id="112248"/>
    <lineage>
        <taxon>Bacteria</taxon>
        <taxon>Bacillati</taxon>
        <taxon>Bacillota</taxon>
        <taxon>Bacilli</taxon>
        <taxon>Bacillales</taxon>
        <taxon>Thermoactinomycetaceae</taxon>
        <taxon>Seinonella</taxon>
    </lineage>
</organism>
<evidence type="ECO:0000256" key="2">
    <source>
        <dbReference type="ARBA" id="ARBA00022723"/>
    </source>
</evidence>
<dbReference type="AlphaFoldDB" id="A0A1M4Z946"/>
<dbReference type="InterPro" id="IPR006124">
    <property type="entry name" value="Metalloenzyme"/>
</dbReference>
<name>A0A1M4Z946_9BACL</name>
<feature type="domain" description="Metalloenzyme" evidence="5">
    <location>
        <begin position="3"/>
        <end position="382"/>
    </location>
</feature>
<sequence length="397" mass="43985">MGKITLLVLDGFGIGAMEDCLQIQPSDLNAHTYKHIREQVCLQIPTLYRLGLGRLVDDQGVPTAAFGRSKLAHYGADTFMGHQELMGSRPGKPQKRLMMEVGDLFEQVLKQAGYQVTHPVSNGSVLLVNQAVVIGDNLESALGNIINVVCDLNQISFAESIQIGKMIRQHVDTSRVIVYGNQKTNIERILAAVKEKNPGQWGVDSPKAGVYGEGYQVMHLGYGVDYEKQFPTLAEQFDIPVYRIGKTADVVHGRGYADPVVQTSEVLKRFQKLYEEEKKAAAFLVNVQETDLAGHAEDVTWYRSVLETVDQFLDSFIPLLQDDDVLIITADHGNDPTIGHSNHTREYTPILVIGSKVQPVSIGTRSTMADIGATMSQFFQLPKPEFGTSFYEQIVMK</sequence>
<evidence type="ECO:0000313" key="6">
    <source>
        <dbReference type="EMBL" id="SHF14515.1"/>
    </source>
</evidence>
<dbReference type="SUPFAM" id="SSF53649">
    <property type="entry name" value="Alkaline phosphatase-like"/>
    <property type="match status" value="1"/>
</dbReference>
<keyword evidence="2" id="KW-0479">Metal-binding</keyword>
<evidence type="ECO:0000256" key="4">
    <source>
        <dbReference type="ARBA" id="ARBA00023235"/>
    </source>
</evidence>
<accession>A0A1M4Z946</accession>